<protein>
    <recommendedName>
        <fullName evidence="7">Major facilitator superfamily (MFS) profile domain-containing protein</fullName>
    </recommendedName>
</protein>
<dbReference type="GO" id="GO:0046943">
    <property type="term" value="F:carboxylic acid transmembrane transporter activity"/>
    <property type="evidence" value="ECO:0007669"/>
    <property type="project" value="TreeGrafter"/>
</dbReference>
<dbReference type="EMBL" id="CP119958">
    <property type="protein sequence ID" value="WFD37915.1"/>
    <property type="molecule type" value="Genomic_DNA"/>
</dbReference>
<feature type="transmembrane region" description="Helical" evidence="6">
    <location>
        <begin position="419"/>
        <end position="441"/>
    </location>
</feature>
<keyword evidence="3 6" id="KW-0812">Transmembrane</keyword>
<dbReference type="InterPro" id="IPR020846">
    <property type="entry name" value="MFS_dom"/>
</dbReference>
<feature type="transmembrane region" description="Helical" evidence="6">
    <location>
        <begin position="287"/>
        <end position="310"/>
    </location>
</feature>
<dbReference type="GeneID" id="85224511"/>
<dbReference type="Gene3D" id="1.20.1250.20">
    <property type="entry name" value="MFS general substrate transporter like domains"/>
    <property type="match status" value="1"/>
</dbReference>
<feature type="transmembrane region" description="Helical" evidence="6">
    <location>
        <begin position="66"/>
        <end position="85"/>
    </location>
</feature>
<feature type="transmembrane region" description="Helical" evidence="6">
    <location>
        <begin position="317"/>
        <end position="335"/>
    </location>
</feature>
<gene>
    <name evidence="8" type="ORF">MJAP1_000862</name>
</gene>
<dbReference type="Pfam" id="PF00083">
    <property type="entry name" value="Sugar_tr"/>
    <property type="match status" value="2"/>
</dbReference>
<feature type="transmembrane region" description="Helical" evidence="6">
    <location>
        <begin position="341"/>
        <end position="359"/>
    </location>
</feature>
<evidence type="ECO:0000256" key="5">
    <source>
        <dbReference type="ARBA" id="ARBA00023136"/>
    </source>
</evidence>
<dbReference type="FunFam" id="1.20.1250.20:FF:000140">
    <property type="entry name" value="Putative MFS phospholipid transporter"/>
    <property type="match status" value="1"/>
</dbReference>
<feature type="transmembrane region" description="Helical" evidence="6">
    <location>
        <begin position="240"/>
        <end position="258"/>
    </location>
</feature>
<dbReference type="InterPro" id="IPR005828">
    <property type="entry name" value="MFS_sugar_transport-like"/>
</dbReference>
<evidence type="ECO:0000256" key="4">
    <source>
        <dbReference type="ARBA" id="ARBA00022989"/>
    </source>
</evidence>
<sequence length="530" mass="58584">MSETVLDAPIIRDVDRKFSWKKFGTIVACGAALFSDGYVNNSVGMVNTILKKLYKPIYTENDFSELVTSIAFAGTVVGMLIFGYLSDVVGRKNGMIMATLIVLVFTALTAGSYYKGDAKGMIQMFIAWRFFTGVGIGAEYPTGSVAAAEKTEEMPKRFQHGPFVFVTNFAIDMGFVTSAFVGVILTWICGEEHNRLIWRLLVGLGVVPCLIVLPFRLVMEQSKNFQKGAIKYNKIPYGLILKRYWFQLAAISLAWFIYDFISYPFGLYSSVITDTILGDSAPQWQSFGWATLITSFYLPGSFFGACIVDFIGPKKTYMIGLTLQIIVGFIMSGLYSKLSSHIAAFCVVYGLFLSFGEMGPGDNLGLLASKSCATCVKGQFYGIAAAIGKVGAFGGTYAFQKLQSHWEDAEGNSTDNLWYTAPFYLGSGLACLALLIITFCITEREPNCQAKEDEDFREYLAQNGFDLSLMGTDDVLATDELANEYDYDEKLPKEDSADYQHDEFVPAAEHAVDAHEGYAPPTYPNQQHVY</sequence>
<feature type="transmembrane region" description="Helical" evidence="6">
    <location>
        <begin position="200"/>
        <end position="219"/>
    </location>
</feature>
<keyword evidence="4 6" id="KW-1133">Transmembrane helix</keyword>
<evidence type="ECO:0000313" key="9">
    <source>
        <dbReference type="Proteomes" id="UP001217754"/>
    </source>
</evidence>
<dbReference type="SUPFAM" id="SSF103473">
    <property type="entry name" value="MFS general substrate transporter"/>
    <property type="match status" value="1"/>
</dbReference>
<feature type="transmembrane region" description="Helical" evidence="6">
    <location>
        <begin position="380"/>
        <end position="399"/>
    </location>
</feature>
<evidence type="ECO:0000256" key="6">
    <source>
        <dbReference type="SAM" id="Phobius"/>
    </source>
</evidence>
<evidence type="ECO:0000256" key="2">
    <source>
        <dbReference type="ARBA" id="ARBA00022448"/>
    </source>
</evidence>
<name>A0AAF0EW14_9BASI</name>
<dbReference type="RefSeq" id="XP_060120812.1">
    <property type="nucleotide sequence ID" value="XM_060264829.1"/>
</dbReference>
<keyword evidence="9" id="KW-1185">Reference proteome</keyword>
<comment type="subcellular location">
    <subcellularLocation>
        <location evidence="1">Membrane</location>
        <topology evidence="1">Multi-pass membrane protein</topology>
    </subcellularLocation>
</comment>
<dbReference type="InterPro" id="IPR036259">
    <property type="entry name" value="MFS_trans_sf"/>
</dbReference>
<accession>A0AAF0EW14</accession>
<dbReference type="Proteomes" id="UP001217754">
    <property type="component" value="Chromosome 1"/>
</dbReference>
<reference evidence="8" key="1">
    <citation type="submission" date="2023-03" db="EMBL/GenBank/DDBJ databases">
        <title>Mating type loci evolution in Malassezia.</title>
        <authorList>
            <person name="Coelho M.A."/>
        </authorList>
    </citation>
    <scope>NUCLEOTIDE SEQUENCE</scope>
    <source>
        <strain evidence="8">CBS 9431</strain>
    </source>
</reference>
<evidence type="ECO:0000259" key="7">
    <source>
        <dbReference type="PROSITE" id="PS50850"/>
    </source>
</evidence>
<dbReference type="PANTHER" id="PTHR23508">
    <property type="entry name" value="CARBOXYLIC ACID TRANSPORTER PROTEIN HOMOLOG"/>
    <property type="match status" value="1"/>
</dbReference>
<keyword evidence="2" id="KW-0813">Transport</keyword>
<evidence type="ECO:0000313" key="8">
    <source>
        <dbReference type="EMBL" id="WFD37915.1"/>
    </source>
</evidence>
<organism evidence="8 9">
    <name type="scientific">Malassezia japonica</name>
    <dbReference type="NCBI Taxonomy" id="223818"/>
    <lineage>
        <taxon>Eukaryota</taxon>
        <taxon>Fungi</taxon>
        <taxon>Dikarya</taxon>
        <taxon>Basidiomycota</taxon>
        <taxon>Ustilaginomycotina</taxon>
        <taxon>Malasseziomycetes</taxon>
        <taxon>Malasseziales</taxon>
        <taxon>Malasseziaceae</taxon>
        <taxon>Malassezia</taxon>
    </lineage>
</organism>
<feature type="transmembrane region" description="Helical" evidence="6">
    <location>
        <begin position="97"/>
        <end position="114"/>
    </location>
</feature>
<feature type="transmembrane region" description="Helical" evidence="6">
    <location>
        <begin position="163"/>
        <end position="188"/>
    </location>
</feature>
<dbReference type="AlphaFoldDB" id="A0AAF0EW14"/>
<feature type="domain" description="Major facilitator superfamily (MFS) profile" evidence="7">
    <location>
        <begin position="25"/>
        <end position="445"/>
    </location>
</feature>
<dbReference type="PROSITE" id="PS50850">
    <property type="entry name" value="MFS"/>
    <property type="match status" value="1"/>
</dbReference>
<evidence type="ECO:0000256" key="3">
    <source>
        <dbReference type="ARBA" id="ARBA00022692"/>
    </source>
</evidence>
<evidence type="ECO:0000256" key="1">
    <source>
        <dbReference type="ARBA" id="ARBA00004141"/>
    </source>
</evidence>
<proteinExistence type="predicted"/>
<keyword evidence="5 6" id="KW-0472">Membrane</keyword>
<dbReference type="PANTHER" id="PTHR23508:SF10">
    <property type="entry name" value="CARBOXYLIC ACID TRANSPORTER PROTEIN HOMOLOG"/>
    <property type="match status" value="1"/>
</dbReference>
<dbReference type="GO" id="GO:0005886">
    <property type="term" value="C:plasma membrane"/>
    <property type="evidence" value="ECO:0007669"/>
    <property type="project" value="TreeGrafter"/>
</dbReference>